<dbReference type="AlphaFoldDB" id="A0AAV2IDN2"/>
<evidence type="ECO:0000313" key="2">
    <source>
        <dbReference type="EMBL" id="CAL1545026.1"/>
    </source>
</evidence>
<evidence type="ECO:0000259" key="1">
    <source>
        <dbReference type="Pfam" id="PF25273"/>
    </source>
</evidence>
<comment type="caution">
    <text evidence="2">The sequence shown here is derived from an EMBL/GenBank/DDBJ whole genome shotgun (WGS) entry which is preliminary data.</text>
</comment>
<protein>
    <recommendedName>
        <fullName evidence="1">DUF7869 domain-containing protein</fullName>
    </recommendedName>
</protein>
<gene>
    <name evidence="2" type="ORF">GSLYS_00018509001</name>
</gene>
<dbReference type="InterPro" id="IPR057191">
    <property type="entry name" value="DUF7869"/>
</dbReference>
<sequence>EKKWGGRRLNKHALKPDDVERVVTFLRNFAEDHALVLPRRIPGFKRSDVKILPSSQTKAAIWRHYRNLVVARVNMDEEERMVVLGNQMAHLQTVEEERRLYNDMVQKSKTAAALAGITELGRHFPNSLDATIHFSFDYAQQVHLPSTPLQPGPIYFLVPRKVGIFGICAEAIPQQMNYLIDEGMTSGKGSNMVISLLHYFLENGFGEKRIELQCDNCSGQNKNRFVLFYLAWRTITGLHDQVSVNFMPAGHTKFAPDWCFGLLKRRFRISEVHCLQDLVRTVNTSTLKGINRAQLVGTESGEILVPVYDWQQFFNGHFRPLKGIKSNQHLCFRAQSPGIVFYKQK</sequence>
<organism evidence="2 3">
    <name type="scientific">Lymnaea stagnalis</name>
    <name type="common">Great pond snail</name>
    <name type="synonym">Helix stagnalis</name>
    <dbReference type="NCBI Taxonomy" id="6523"/>
    <lineage>
        <taxon>Eukaryota</taxon>
        <taxon>Metazoa</taxon>
        <taxon>Spiralia</taxon>
        <taxon>Lophotrochozoa</taxon>
        <taxon>Mollusca</taxon>
        <taxon>Gastropoda</taxon>
        <taxon>Heterobranchia</taxon>
        <taxon>Euthyneura</taxon>
        <taxon>Panpulmonata</taxon>
        <taxon>Hygrophila</taxon>
        <taxon>Lymnaeoidea</taxon>
        <taxon>Lymnaeidae</taxon>
        <taxon>Lymnaea</taxon>
    </lineage>
</organism>
<feature type="domain" description="DUF7869" evidence="1">
    <location>
        <begin position="187"/>
        <end position="340"/>
    </location>
</feature>
<evidence type="ECO:0000313" key="3">
    <source>
        <dbReference type="Proteomes" id="UP001497497"/>
    </source>
</evidence>
<proteinExistence type="predicted"/>
<dbReference type="Pfam" id="PF25273">
    <property type="entry name" value="DUF7869"/>
    <property type="match status" value="1"/>
</dbReference>
<dbReference type="EMBL" id="CAXITT010000668">
    <property type="protein sequence ID" value="CAL1545026.1"/>
    <property type="molecule type" value="Genomic_DNA"/>
</dbReference>
<feature type="non-terminal residue" evidence="2">
    <location>
        <position position="1"/>
    </location>
</feature>
<reference evidence="2 3" key="1">
    <citation type="submission" date="2024-04" db="EMBL/GenBank/DDBJ databases">
        <authorList>
            <consortium name="Genoscope - CEA"/>
            <person name="William W."/>
        </authorList>
    </citation>
    <scope>NUCLEOTIDE SEQUENCE [LARGE SCALE GENOMIC DNA]</scope>
</reference>
<dbReference type="PANTHER" id="PTHR34415">
    <property type="entry name" value="INTEGRASE CATALYTIC DOMAIN-CONTAINING PROTEIN"/>
    <property type="match status" value="1"/>
</dbReference>
<dbReference type="PANTHER" id="PTHR34415:SF1">
    <property type="entry name" value="INTEGRASE CATALYTIC DOMAIN-CONTAINING PROTEIN"/>
    <property type="match status" value="1"/>
</dbReference>
<accession>A0AAV2IDN2</accession>
<dbReference type="Proteomes" id="UP001497497">
    <property type="component" value="Unassembled WGS sequence"/>
</dbReference>
<keyword evidence="3" id="KW-1185">Reference proteome</keyword>
<name>A0AAV2IDN2_LYMST</name>